<dbReference type="STRING" id="1298598.JCM21714_2115"/>
<gene>
    <name evidence="1" type="ORF">JCM21714_2115</name>
</gene>
<protein>
    <submittedName>
        <fullName evidence="1">Uncharacterized protein</fullName>
    </submittedName>
</protein>
<sequence>MKIVMQIIYSIGIILFILLFNFNNVYAQQIVDDKKWISGQTTSYYNAGGYSGSLSSYIYSGSYTPSDTIWISGQTTSYYNASGYSGSLSSYVYSGSYTPSESKNANYTCYNTLVYVYNSEGKRLASPDYQNQLCLHQRVTMMHRDIQERFIE</sequence>
<dbReference type="RefSeq" id="WP_035723162.1">
    <property type="nucleotide sequence ID" value="NZ_BAVS01000009.1"/>
</dbReference>
<evidence type="ECO:0000313" key="1">
    <source>
        <dbReference type="EMBL" id="GAE93078.1"/>
    </source>
</evidence>
<dbReference type="EMBL" id="BAVS01000009">
    <property type="protein sequence ID" value="GAE93078.1"/>
    <property type="molecule type" value="Genomic_DNA"/>
</dbReference>
<reference evidence="1 2" key="1">
    <citation type="journal article" date="2014" name="Genome Announc.">
        <title>Draft Genome Sequence of the Boron-Tolerant and Moderately Halotolerant Bacterium Gracilibacillus boraciitolerans JCM 21714T.</title>
        <authorList>
            <person name="Ahmed I."/>
            <person name="Oshima K."/>
            <person name="Suda W."/>
            <person name="Kitamura K."/>
            <person name="Iida T."/>
            <person name="Ohmori Y."/>
            <person name="Fujiwara T."/>
            <person name="Hattori M."/>
            <person name="Ohkuma M."/>
        </authorList>
    </citation>
    <scope>NUCLEOTIDE SEQUENCE [LARGE SCALE GENOMIC DNA]</scope>
    <source>
        <strain evidence="1 2">JCM 21714</strain>
    </source>
</reference>
<dbReference type="AlphaFoldDB" id="W4VJS8"/>
<evidence type="ECO:0000313" key="2">
    <source>
        <dbReference type="Proteomes" id="UP000019102"/>
    </source>
</evidence>
<comment type="caution">
    <text evidence="1">The sequence shown here is derived from an EMBL/GenBank/DDBJ whole genome shotgun (WGS) entry which is preliminary data.</text>
</comment>
<dbReference type="Proteomes" id="UP000019102">
    <property type="component" value="Unassembled WGS sequence"/>
</dbReference>
<name>W4VJS8_9BACI</name>
<accession>W4VJS8</accession>
<organism evidence="1 2">
    <name type="scientific">Gracilibacillus boraciitolerans JCM 21714</name>
    <dbReference type="NCBI Taxonomy" id="1298598"/>
    <lineage>
        <taxon>Bacteria</taxon>
        <taxon>Bacillati</taxon>
        <taxon>Bacillota</taxon>
        <taxon>Bacilli</taxon>
        <taxon>Bacillales</taxon>
        <taxon>Bacillaceae</taxon>
        <taxon>Gracilibacillus</taxon>
    </lineage>
</organism>
<proteinExistence type="predicted"/>
<keyword evidence="2" id="KW-1185">Reference proteome</keyword>